<name>A0A0R2UE14_9GAMM</name>
<evidence type="ECO:0000256" key="1">
    <source>
        <dbReference type="ARBA" id="ARBA00001974"/>
    </source>
</evidence>
<reference evidence="8 9" key="1">
    <citation type="submission" date="2015-10" db="EMBL/GenBank/DDBJ databases">
        <title>Metagenome-Assembled Genomes uncover a global brackish microbiome.</title>
        <authorList>
            <person name="Hugerth L.W."/>
            <person name="Larsson J."/>
            <person name="Alneberg J."/>
            <person name="Lindh M.V."/>
            <person name="Legrand C."/>
            <person name="Pinhassi J."/>
            <person name="Andersson A.F."/>
        </authorList>
    </citation>
    <scope>NUCLEOTIDE SEQUENCE [LARGE SCALE GENOMIC DNA]</scope>
    <source>
        <strain evidence="8">BACL1 MAG-120820-bin45</strain>
    </source>
</reference>
<comment type="cofactor">
    <cofactor evidence="1">
        <name>FAD</name>
        <dbReference type="ChEBI" id="CHEBI:57692"/>
    </cofactor>
</comment>
<dbReference type="AlphaFoldDB" id="A0A0R2UE14"/>
<proteinExistence type="inferred from homology"/>
<evidence type="ECO:0000256" key="2">
    <source>
        <dbReference type="ARBA" id="ARBA00009347"/>
    </source>
</evidence>
<comment type="caution">
    <text evidence="8">The sequence shown here is derived from an EMBL/GenBank/DDBJ whole genome shotgun (WGS) entry which is preliminary data.</text>
</comment>
<dbReference type="STRING" id="1655612.ABS10_00345"/>
<dbReference type="InterPro" id="IPR046373">
    <property type="entry name" value="Acyl-CoA_Oxase/DH_mid-dom_sf"/>
</dbReference>
<evidence type="ECO:0000256" key="5">
    <source>
        <dbReference type="ARBA" id="ARBA00023002"/>
    </source>
</evidence>
<gene>
    <name evidence="8" type="ORF">ABS10_00345</name>
</gene>
<evidence type="ECO:0000259" key="7">
    <source>
        <dbReference type="Pfam" id="PF02771"/>
    </source>
</evidence>
<dbReference type="Pfam" id="PF00441">
    <property type="entry name" value="Acyl-CoA_dh_1"/>
    <property type="match status" value="1"/>
</dbReference>
<dbReference type="PANTHER" id="PTHR43884:SF20">
    <property type="entry name" value="ACYL-COA DEHYDROGENASE FADE28"/>
    <property type="match status" value="1"/>
</dbReference>
<dbReference type="SUPFAM" id="SSF56645">
    <property type="entry name" value="Acyl-CoA dehydrogenase NM domain-like"/>
    <property type="match status" value="1"/>
</dbReference>
<protein>
    <recommendedName>
        <fullName evidence="10">Acyl-CoA dehydrogenase</fullName>
    </recommendedName>
</protein>
<evidence type="ECO:0000256" key="4">
    <source>
        <dbReference type="ARBA" id="ARBA00022827"/>
    </source>
</evidence>
<dbReference type="Pfam" id="PF02771">
    <property type="entry name" value="Acyl-CoA_dh_N"/>
    <property type="match status" value="1"/>
</dbReference>
<accession>A0A0R2UE14</accession>
<keyword evidence="3" id="KW-0285">Flavoprotein</keyword>
<dbReference type="EMBL" id="LICS01000039">
    <property type="protein sequence ID" value="KRO95277.1"/>
    <property type="molecule type" value="Genomic_DNA"/>
</dbReference>
<comment type="similarity">
    <text evidence="2">Belongs to the acyl-CoA dehydrogenase family.</text>
</comment>
<dbReference type="GO" id="GO:0003995">
    <property type="term" value="F:acyl-CoA dehydrogenase activity"/>
    <property type="evidence" value="ECO:0007669"/>
    <property type="project" value="TreeGrafter"/>
</dbReference>
<keyword evidence="4" id="KW-0274">FAD</keyword>
<dbReference type="InterPro" id="IPR009075">
    <property type="entry name" value="AcylCo_DH/oxidase_C"/>
</dbReference>
<evidence type="ECO:0000313" key="8">
    <source>
        <dbReference type="EMBL" id="KRO95277.1"/>
    </source>
</evidence>
<dbReference type="InterPro" id="IPR013786">
    <property type="entry name" value="AcylCoA_DH/ox_N"/>
</dbReference>
<feature type="domain" description="Acyl-CoA dehydrogenase/oxidase C-terminal" evidence="6">
    <location>
        <begin position="216"/>
        <end position="352"/>
    </location>
</feature>
<dbReference type="PANTHER" id="PTHR43884">
    <property type="entry name" value="ACYL-COA DEHYDROGENASE"/>
    <property type="match status" value="1"/>
</dbReference>
<dbReference type="GO" id="GO:0050660">
    <property type="term" value="F:flavin adenine dinucleotide binding"/>
    <property type="evidence" value="ECO:0007669"/>
    <property type="project" value="InterPro"/>
</dbReference>
<evidence type="ECO:0000259" key="6">
    <source>
        <dbReference type="Pfam" id="PF00441"/>
    </source>
</evidence>
<dbReference type="Proteomes" id="UP000051027">
    <property type="component" value="Unassembled WGS sequence"/>
</dbReference>
<evidence type="ECO:0000256" key="3">
    <source>
        <dbReference type="ARBA" id="ARBA00022630"/>
    </source>
</evidence>
<dbReference type="InterPro" id="IPR036250">
    <property type="entry name" value="AcylCo_DH-like_C"/>
</dbReference>
<feature type="domain" description="Acyl-CoA dehydrogenase/oxidase N-terminal" evidence="7">
    <location>
        <begin position="9"/>
        <end position="117"/>
    </location>
</feature>
<dbReference type="Gene3D" id="1.10.540.10">
    <property type="entry name" value="Acyl-CoA dehydrogenase/oxidase, N-terminal domain"/>
    <property type="match status" value="1"/>
</dbReference>
<keyword evidence="5" id="KW-0560">Oxidoreductase</keyword>
<dbReference type="InterPro" id="IPR037069">
    <property type="entry name" value="AcylCoA_DH/ox_N_sf"/>
</dbReference>
<sequence>MDFSELSHQGEIRDSLDKILLGHCTPENLKKFDAALKHDEDLLSLLASQGYLGLGINETYGGSGENLYDLGILFEKLGFHAAPLSLLGCLAEVAQTIQKFSEHESHQALISSILAGDIHTSAILEPLNQDPENPLTRAQINGDQLTITGSKYLSELASISKSLLVSVNSDEGVLLVLVDTHQTNISELATTANTPTFKVDFEDITINRSAIIHAHGRGLEALRYLLQTSMVMRSYLALGITEKMTALIAAYTSEREQFGRVIGSFQAVSHRAADCFIDLECLRLVSQQAAINLNTNLDCENDALVAKIWAGNACHRISYSAQHLHGGVGVDKDYVLWRYCLLAKECELINGSASQNIDRLGLNITANQ</sequence>
<dbReference type="Gene3D" id="2.40.110.10">
    <property type="entry name" value="Butyryl-CoA Dehydrogenase, subunit A, domain 2"/>
    <property type="match status" value="1"/>
</dbReference>
<dbReference type="SUPFAM" id="SSF47203">
    <property type="entry name" value="Acyl-CoA dehydrogenase C-terminal domain-like"/>
    <property type="match status" value="1"/>
</dbReference>
<dbReference type="Gene3D" id="1.20.140.10">
    <property type="entry name" value="Butyryl-CoA Dehydrogenase, subunit A, domain 3"/>
    <property type="match status" value="1"/>
</dbReference>
<organism evidence="8 9">
    <name type="scientific">SAR86 cluster bacterium BACL1 MAG-120820-bin45</name>
    <dbReference type="NCBI Taxonomy" id="1655612"/>
    <lineage>
        <taxon>Bacteria</taxon>
        <taxon>Pseudomonadati</taxon>
        <taxon>Pseudomonadota</taxon>
        <taxon>Gammaproteobacteria</taxon>
        <taxon>SAR86 cluster</taxon>
    </lineage>
</organism>
<evidence type="ECO:0000313" key="9">
    <source>
        <dbReference type="Proteomes" id="UP000051027"/>
    </source>
</evidence>
<dbReference type="InterPro" id="IPR009100">
    <property type="entry name" value="AcylCoA_DH/oxidase_NM_dom_sf"/>
</dbReference>
<evidence type="ECO:0008006" key="10">
    <source>
        <dbReference type="Google" id="ProtNLM"/>
    </source>
</evidence>